<evidence type="ECO:0000256" key="1">
    <source>
        <dbReference type="SAM" id="MobiDB-lite"/>
    </source>
</evidence>
<evidence type="ECO:0000313" key="2">
    <source>
        <dbReference type="EMBL" id="SVA15127.1"/>
    </source>
</evidence>
<dbReference type="AlphaFoldDB" id="A0A381TK19"/>
<dbReference type="EMBL" id="UINC01004547">
    <property type="protein sequence ID" value="SVA15127.1"/>
    <property type="molecule type" value="Genomic_DNA"/>
</dbReference>
<protein>
    <submittedName>
        <fullName evidence="2">Uncharacterized protein</fullName>
    </submittedName>
</protein>
<organism evidence="2">
    <name type="scientific">marine metagenome</name>
    <dbReference type="NCBI Taxonomy" id="408172"/>
    <lineage>
        <taxon>unclassified sequences</taxon>
        <taxon>metagenomes</taxon>
        <taxon>ecological metagenomes</taxon>
    </lineage>
</organism>
<accession>A0A381TK19</accession>
<sequence length="22" mass="2555">MNFLDSEANYEQPPVHGKDIYS</sequence>
<name>A0A381TK19_9ZZZZ</name>
<gene>
    <name evidence="2" type="ORF">METZ01_LOCUS67981</name>
</gene>
<proteinExistence type="predicted"/>
<feature type="region of interest" description="Disordered" evidence="1">
    <location>
        <begin position="1"/>
        <end position="22"/>
    </location>
</feature>
<reference evidence="2" key="1">
    <citation type="submission" date="2018-05" db="EMBL/GenBank/DDBJ databases">
        <authorList>
            <person name="Lanie J.A."/>
            <person name="Ng W.-L."/>
            <person name="Kazmierczak K.M."/>
            <person name="Andrzejewski T.M."/>
            <person name="Davidsen T.M."/>
            <person name="Wayne K.J."/>
            <person name="Tettelin H."/>
            <person name="Glass J.I."/>
            <person name="Rusch D."/>
            <person name="Podicherti R."/>
            <person name="Tsui H.-C.T."/>
            <person name="Winkler M.E."/>
        </authorList>
    </citation>
    <scope>NUCLEOTIDE SEQUENCE</scope>
</reference>